<feature type="transmembrane region" description="Helical" evidence="3">
    <location>
        <begin position="76"/>
        <end position="96"/>
    </location>
</feature>
<feature type="transmembrane region" description="Helical" evidence="3">
    <location>
        <begin position="21"/>
        <end position="38"/>
    </location>
</feature>
<dbReference type="InterPro" id="IPR000160">
    <property type="entry name" value="GGDEF_dom"/>
</dbReference>
<dbReference type="NCBIfam" id="TIGR00254">
    <property type="entry name" value="GGDEF"/>
    <property type="match status" value="1"/>
</dbReference>
<keyword evidence="3" id="KW-1133">Transmembrane helix</keyword>
<dbReference type="Proteomes" id="UP001595840">
    <property type="component" value="Unassembled WGS sequence"/>
</dbReference>
<evidence type="ECO:0000259" key="4">
    <source>
        <dbReference type="PROSITE" id="PS50887"/>
    </source>
</evidence>
<keyword evidence="6" id="KW-1185">Reference proteome</keyword>
<dbReference type="InterPro" id="IPR043128">
    <property type="entry name" value="Rev_trsase/Diguanyl_cyclase"/>
</dbReference>
<dbReference type="PANTHER" id="PTHR45138">
    <property type="entry name" value="REGULATORY COMPONENTS OF SENSORY TRANSDUCTION SYSTEM"/>
    <property type="match status" value="1"/>
</dbReference>
<dbReference type="PANTHER" id="PTHR45138:SF9">
    <property type="entry name" value="DIGUANYLATE CYCLASE DGCM-RELATED"/>
    <property type="match status" value="1"/>
</dbReference>
<evidence type="ECO:0000256" key="1">
    <source>
        <dbReference type="ARBA" id="ARBA00012528"/>
    </source>
</evidence>
<evidence type="ECO:0000256" key="2">
    <source>
        <dbReference type="ARBA" id="ARBA00034247"/>
    </source>
</evidence>
<dbReference type="InterPro" id="IPR029787">
    <property type="entry name" value="Nucleotide_cyclase"/>
</dbReference>
<feature type="domain" description="GGDEF" evidence="4">
    <location>
        <begin position="181"/>
        <end position="302"/>
    </location>
</feature>
<name>A0ABV8V8C7_9GAMM</name>
<keyword evidence="5" id="KW-0548">Nucleotidyltransferase</keyword>
<dbReference type="EC" id="2.7.7.65" evidence="1"/>
<dbReference type="PROSITE" id="PS50887">
    <property type="entry name" value="GGDEF"/>
    <property type="match status" value="1"/>
</dbReference>
<reference evidence="6" key="1">
    <citation type="journal article" date="2019" name="Int. J. Syst. Evol. Microbiol.">
        <title>The Global Catalogue of Microorganisms (GCM) 10K type strain sequencing project: providing services to taxonomists for standard genome sequencing and annotation.</title>
        <authorList>
            <consortium name="The Broad Institute Genomics Platform"/>
            <consortium name="The Broad Institute Genome Sequencing Center for Infectious Disease"/>
            <person name="Wu L."/>
            <person name="Ma J."/>
        </authorList>
    </citation>
    <scope>NUCLEOTIDE SEQUENCE [LARGE SCALE GENOMIC DNA]</scope>
    <source>
        <strain evidence="6">CECT 8570</strain>
    </source>
</reference>
<dbReference type="CDD" id="cd01949">
    <property type="entry name" value="GGDEF"/>
    <property type="match status" value="1"/>
</dbReference>
<dbReference type="GO" id="GO:0052621">
    <property type="term" value="F:diguanylate cyclase activity"/>
    <property type="evidence" value="ECO:0007669"/>
    <property type="project" value="UniProtKB-EC"/>
</dbReference>
<dbReference type="RefSeq" id="WP_290262552.1">
    <property type="nucleotide sequence ID" value="NZ_JAUFQG010000004.1"/>
</dbReference>
<keyword evidence="3" id="KW-0812">Transmembrane</keyword>
<organism evidence="5 6">
    <name type="scientific">Simiduia curdlanivorans</name>
    <dbReference type="NCBI Taxonomy" id="1492769"/>
    <lineage>
        <taxon>Bacteria</taxon>
        <taxon>Pseudomonadati</taxon>
        <taxon>Pseudomonadota</taxon>
        <taxon>Gammaproteobacteria</taxon>
        <taxon>Cellvibrionales</taxon>
        <taxon>Cellvibrionaceae</taxon>
        <taxon>Simiduia</taxon>
    </lineage>
</organism>
<feature type="transmembrane region" description="Helical" evidence="3">
    <location>
        <begin position="50"/>
        <end position="69"/>
    </location>
</feature>
<dbReference type="InterPro" id="IPR050469">
    <property type="entry name" value="Diguanylate_Cyclase"/>
</dbReference>
<gene>
    <name evidence="5" type="ORF">ACFOX3_17805</name>
</gene>
<dbReference type="SUPFAM" id="SSF55073">
    <property type="entry name" value="Nucleotide cyclase"/>
    <property type="match status" value="1"/>
</dbReference>
<protein>
    <recommendedName>
        <fullName evidence="1">diguanylate cyclase</fullName>
        <ecNumber evidence="1">2.7.7.65</ecNumber>
    </recommendedName>
</protein>
<keyword evidence="5" id="KW-0808">Transferase</keyword>
<evidence type="ECO:0000313" key="6">
    <source>
        <dbReference type="Proteomes" id="UP001595840"/>
    </source>
</evidence>
<comment type="caution">
    <text evidence="5">The sequence shown here is derived from an EMBL/GenBank/DDBJ whole genome shotgun (WGS) entry which is preliminary data.</text>
</comment>
<keyword evidence="3" id="KW-0472">Membrane</keyword>
<accession>A0ABV8V8C7</accession>
<dbReference type="SMART" id="SM00267">
    <property type="entry name" value="GGDEF"/>
    <property type="match status" value="1"/>
</dbReference>
<sequence>MLIYRLRYYTAFILRHHAKRLIALPLFGALLAALTLHAGDAKASVHWGDVAGEGLSCILALTWIVLLLCARPAGRVTQWLFAGALCYWGFTCLDLLDEFISYPSDSRLFQNLESFSAPLAMLLLTVGLFNWLKEQALINRQLRSRENFHRDHQLIDPLTNAYTARHFQQQLALACDRETATPLFLALIELDQLRDINRTLGMNRGDQLLQGFAEAMLAHLTGEDSFCRLGGNRFALLIPHQDWHSAQGICQQLLENASRVIASPVTSVSLCRLSNESAEAFFARALRQLPQTYRHGAIKDCA</sequence>
<dbReference type="EMBL" id="JBHSCX010000021">
    <property type="protein sequence ID" value="MFC4364171.1"/>
    <property type="molecule type" value="Genomic_DNA"/>
</dbReference>
<feature type="transmembrane region" description="Helical" evidence="3">
    <location>
        <begin position="116"/>
        <end position="132"/>
    </location>
</feature>
<proteinExistence type="predicted"/>
<dbReference type="Pfam" id="PF00990">
    <property type="entry name" value="GGDEF"/>
    <property type="match status" value="1"/>
</dbReference>
<comment type="catalytic activity">
    <reaction evidence="2">
        <text>2 GTP = 3',3'-c-di-GMP + 2 diphosphate</text>
        <dbReference type="Rhea" id="RHEA:24898"/>
        <dbReference type="ChEBI" id="CHEBI:33019"/>
        <dbReference type="ChEBI" id="CHEBI:37565"/>
        <dbReference type="ChEBI" id="CHEBI:58805"/>
        <dbReference type="EC" id="2.7.7.65"/>
    </reaction>
</comment>
<evidence type="ECO:0000313" key="5">
    <source>
        <dbReference type="EMBL" id="MFC4364171.1"/>
    </source>
</evidence>
<evidence type="ECO:0000256" key="3">
    <source>
        <dbReference type="SAM" id="Phobius"/>
    </source>
</evidence>
<dbReference type="Gene3D" id="3.30.70.270">
    <property type="match status" value="1"/>
</dbReference>